<dbReference type="RefSeq" id="WP_344293525.1">
    <property type="nucleotide sequence ID" value="NZ_BAAAPF010000280.1"/>
</dbReference>
<protein>
    <submittedName>
        <fullName evidence="3">Uncharacterized protein</fullName>
    </submittedName>
</protein>
<organism evidence="3 4">
    <name type="scientific">Streptomyces synnematoformans</name>
    <dbReference type="NCBI Taxonomy" id="415721"/>
    <lineage>
        <taxon>Bacteria</taxon>
        <taxon>Bacillati</taxon>
        <taxon>Actinomycetota</taxon>
        <taxon>Actinomycetes</taxon>
        <taxon>Kitasatosporales</taxon>
        <taxon>Streptomycetaceae</taxon>
        <taxon>Streptomyces</taxon>
    </lineage>
</organism>
<feature type="region of interest" description="Disordered" evidence="1">
    <location>
        <begin position="90"/>
        <end position="152"/>
    </location>
</feature>
<feature type="compositionally biased region" description="Acidic residues" evidence="1">
    <location>
        <begin position="92"/>
        <end position="106"/>
    </location>
</feature>
<keyword evidence="4" id="KW-1185">Reference proteome</keyword>
<dbReference type="Proteomes" id="UP001500443">
    <property type="component" value="Unassembled WGS sequence"/>
</dbReference>
<keyword evidence="2" id="KW-0472">Membrane</keyword>
<evidence type="ECO:0000256" key="1">
    <source>
        <dbReference type="SAM" id="MobiDB-lite"/>
    </source>
</evidence>
<dbReference type="EMBL" id="BAAAPF010000280">
    <property type="protein sequence ID" value="GAA1500560.1"/>
    <property type="molecule type" value="Genomic_DNA"/>
</dbReference>
<keyword evidence="2" id="KW-1133">Transmembrane helix</keyword>
<name>A0ABN1ZKS8_9ACTN</name>
<sequence length="380" mass="40452">MGDLAWLVLYAAFGVVALWLLWEVLMQYKAPLRWRALAFAGFLCVVLGVLMPSRVVIGLGAVVFAIGQFKVTLSYRSGFSRGWAVRRRGAPEDAEDGYDDGYDDGQDAAAYPGEQRYGEPAYDGPAGPPERAGGYPGYEPASAPSAPAAQEQTAQFPAYDDEQALAAAAAPAQQQTYAGGYDAYGTGAGYDSGSYVTTPYDSAAYDTGGYATAPYDSAAYDTGSHATTSGYEAGGYATNGTGMNGYGQDQQIYPDTGGYGTEHQYAGYDTAAPGPAGYADPYGGAEYATPAAPPPYYDSTQGGHEPYDTGGGYPAYDQQQYAQYAEGYDTGRQPAYGQEDYGTPAGGVWMPQQRDADPLAAEDPYAQQQGYRDYEQQYRY</sequence>
<feature type="compositionally biased region" description="Low complexity" evidence="1">
    <location>
        <begin position="140"/>
        <end position="149"/>
    </location>
</feature>
<evidence type="ECO:0000256" key="2">
    <source>
        <dbReference type="SAM" id="Phobius"/>
    </source>
</evidence>
<proteinExistence type="predicted"/>
<accession>A0ABN1ZKS8</accession>
<gene>
    <name evidence="3" type="ORF">GCM10009802_56080</name>
</gene>
<feature type="region of interest" description="Disordered" evidence="1">
    <location>
        <begin position="339"/>
        <end position="380"/>
    </location>
</feature>
<feature type="transmembrane region" description="Helical" evidence="2">
    <location>
        <begin position="37"/>
        <end position="66"/>
    </location>
</feature>
<comment type="caution">
    <text evidence="3">The sequence shown here is derived from an EMBL/GenBank/DDBJ whole genome shotgun (WGS) entry which is preliminary data.</text>
</comment>
<reference evidence="3 4" key="1">
    <citation type="journal article" date="2019" name="Int. J. Syst. Evol. Microbiol.">
        <title>The Global Catalogue of Microorganisms (GCM) 10K type strain sequencing project: providing services to taxonomists for standard genome sequencing and annotation.</title>
        <authorList>
            <consortium name="The Broad Institute Genomics Platform"/>
            <consortium name="The Broad Institute Genome Sequencing Center for Infectious Disease"/>
            <person name="Wu L."/>
            <person name="Ma J."/>
        </authorList>
    </citation>
    <scope>NUCLEOTIDE SEQUENCE [LARGE SCALE GENOMIC DNA]</scope>
    <source>
        <strain evidence="3 4">JCM 15481</strain>
    </source>
</reference>
<evidence type="ECO:0000313" key="3">
    <source>
        <dbReference type="EMBL" id="GAA1500560.1"/>
    </source>
</evidence>
<feature type="transmembrane region" description="Helical" evidence="2">
    <location>
        <begin position="6"/>
        <end position="25"/>
    </location>
</feature>
<keyword evidence="2" id="KW-0812">Transmembrane</keyword>
<evidence type="ECO:0000313" key="4">
    <source>
        <dbReference type="Proteomes" id="UP001500443"/>
    </source>
</evidence>